<feature type="compositionally biased region" description="Low complexity" evidence="2">
    <location>
        <begin position="1764"/>
        <end position="1779"/>
    </location>
</feature>
<dbReference type="SMART" id="SM01051">
    <property type="entry name" value="CAMSAP_CKK"/>
    <property type="match status" value="1"/>
</dbReference>
<evidence type="ECO:0000313" key="4">
    <source>
        <dbReference type="EMBL" id="KAK8898304.1"/>
    </source>
</evidence>
<dbReference type="SUPFAM" id="SSF50346">
    <property type="entry name" value="PRC-barrel domain"/>
    <property type="match status" value="1"/>
</dbReference>
<feature type="compositionally biased region" description="Low complexity" evidence="2">
    <location>
        <begin position="19"/>
        <end position="29"/>
    </location>
</feature>
<protein>
    <recommendedName>
        <fullName evidence="3">CKK domain-containing protein</fullName>
    </recommendedName>
</protein>
<feature type="region of interest" description="Disordered" evidence="2">
    <location>
        <begin position="1857"/>
        <end position="1897"/>
    </location>
</feature>
<sequence length="2355" mass="273704">MRNRQALKPIFPADKKNSPRSQLLPSPSQKKTIQVPDIEIGPSVRDNQGMDNSDLLVINPIQFNKNSGRSSRALPPIFRPKFESNNPLMSRNQKRGQDKNSARTPRTITTTGIKNDPKCQKYESDIQEIENLMNKLISRHSENEDYYRKHYLSFLRILSEASNGNPAKIPIVIQNTKMFFEGLLQNLIGKRGKLEKPDFDFEQKLRTIIIRPNNETKSSNSNTNETNEEDDSTENNNEFENVFQDLFEESQKVENEDDENVNKNLSKYDDEVEEIKNLMQKLINKHPENESYYRKHYEAFLRILGEAISINSKKAPIIIQNTKMFFEGLLQGQIGKNGRLKTNDFNFEEKLRDVLSQTNDDDSNDNILKDIVNDEDEDENKSGLQQYENEIREIRNRVQQLIDKHPENEDYYHNLYESFMRVLCEAINTSSDKAPIIIKNAKIFFEGLLNDEIGKNGRLDDDKFYFGQRLRNILSNDDDNSNDNVFKDVMNNVNPNIQQYESEIREIQSLTQKLIDKHPENEDYYRDLYESFMKVLTEAINSKSDKAPIIIQNAKIFFEGLLNDEIGNNGKLDDNNFDFEERLRNILSNDDDNSNDNVFKDVMNNENPNIQQYESEIREIQSLTQKLIEKHPENEDYYRDLYESFMKVLTEAINSKSNKAPIIIQNAKIFFEGLLNDEIGNNGKLDDNNFDFEERLRNILSNDDDNSNDNVFKDVMNNENPNIQQYESEIQEIQSIMQKLIDKHPENEDYYRDLYESFMKVLTEAINSKSNKAPIIIQNAKIFFEGLLNDEIGNNGKLDDNNFDFEGRLRNILSQEEDDDNVFKDIINNENPNLQQYESEIQEIQSIMQKLIDKHPENEDYYQSLYDSFMRVLCEAINTNSDKAPIIIQNAKIFFEGLLNDEIGNNGKLDDNNFDFEGRLRNILSQEEDDDNVFKDVMNNVNPNLQQYESEIREIQSLTQKLIEKHPENEDYYRDLYESFMKVLTEAINSKSDKAPIIIQNAKIFFEGLLNDEIGNNGKLDDNNFDFEERLRNILSQEEDDDNVFKDIINNENPNLQQYESEIQEIQSIMQKLIDKHPENEDYYLHHYQTFLEALTDAINTNNKKAPEIIEETKLFFERLLNDEIGKNGKVDDSEFNFTRNLQLILSQSGDLEKTNFSFTSSGRYKLPALAEDPEYDYDEEAENKNSSILLKSGQILNDNGGTNTENSENKDQSEANKNESEIDEIKNLVQQLIKKHPENEDFYQKLYEAFIGVIQQAISANSEQVPGIIRATKMFFNELLEDQHSNIDFNIGDKLREILSSVNTNQQNDNDNYDANANEIDQDKSTDDKNKQITLKSYKSEINDIKNMVKELIKNNPEKEDYYRNLYKSFIQSLREAVETNNPSANEIVESTKSFFEKLLNGNQDEDETNLESELRKTLSKSSKINNDNLNENSENNDQTETNKNETEMADIENLVQQLIKKHPENEDFYQKLYEAFIGVIQQAISANSEQVPGIIRATKMFFNELLEDQHSNIDFNIGDKLREILSSVNTNQQNDNDNYDANANDQDKSTDDKNKQITLKSYKSEINDIKNMVKELIKNNPEKEDYYRNLYKSFIQSLREAVETNNPSANEIVESTKSFFEKLLNGNQDEDETNLESELRKTLSKSSKINNDNLNENSDEKELSTTNNDESVTNKNETEMADIENMMQQLIKKHPENEDFYQKLYEAFIGVIQQAISANSEQVPGIIRATKMFFNELLEDQHSNIDFNIGDKLREILSSVNTNQQNDNTNENDQNNSTDDKNKQITLKSYKSEINDIKNMVKELIKNNPEKEDYYRNLYKSFIQSLREAVETNNPSANEIVESTKSFFEKLLNGNQDEDETNLESELRKTLSKSSKINNDNLNENSDEKELSTTNKNETEMADIENMMQQLIEKHPENEDFYQKLYEAFIGVIKQAISANSEQVPGIIRATKMFFNELLEDQHSNIDFNIGDKLREILSSVNTNQQNDNDNYDANANDQDKSTDDKNKQITLKSYKSEINDIKNMVKELIKNNPEKEDYYRNLYKSFIQSLREAVETNNPSANEIVESTKSFFEKLLNGNQDEDETNLESELRKTLSKSSKDFQANYENEIVEIQDLVQDLIEKHPENEDYYRKLYEAFMRIAKEAAEANSSSASPIIRATKSIFEDLYNDDAKSRLDFDFEDKLRSIISESEAIYNPYEEIENDDENEANNKDQKFEKLYPPAREASSKKSSTVPNYQTILNALRFTCIPGPRFTKQIETISASMKENKDERFVILMASRTNKFKGVYILASDGLSAKKMWGEGPKNIKNEDCFAYFKYINGQKIFDPLQIKGFTQTTDGFSLKKNIEPDTW</sequence>
<dbReference type="EMBL" id="JAPFFF010000001">
    <property type="protein sequence ID" value="KAK8898304.1"/>
    <property type="molecule type" value="Genomic_DNA"/>
</dbReference>
<feature type="coiled-coil region" evidence="1">
    <location>
        <begin position="236"/>
        <end position="285"/>
    </location>
</feature>
<dbReference type="InterPro" id="IPR038209">
    <property type="entry name" value="CKK_dom_sf"/>
</dbReference>
<feature type="compositionally biased region" description="Low complexity" evidence="2">
    <location>
        <begin position="213"/>
        <end position="225"/>
    </location>
</feature>
<feature type="region of interest" description="Disordered" evidence="2">
    <location>
        <begin position="1"/>
        <end position="32"/>
    </location>
</feature>
<dbReference type="InterPro" id="IPR011033">
    <property type="entry name" value="PRC_barrel-like_sf"/>
</dbReference>
<feature type="compositionally biased region" description="Polar residues" evidence="2">
    <location>
        <begin position="1666"/>
        <end position="1677"/>
    </location>
</feature>
<feature type="region of interest" description="Disordered" evidence="2">
    <location>
        <begin position="1629"/>
        <end position="1677"/>
    </location>
</feature>
<feature type="domain" description="CKK" evidence="3">
    <location>
        <begin position="2227"/>
        <end position="2355"/>
    </location>
</feature>
<feature type="compositionally biased region" description="Low complexity" evidence="2">
    <location>
        <begin position="1985"/>
        <end position="1999"/>
    </location>
</feature>
<feature type="compositionally biased region" description="Polar residues" evidence="2">
    <location>
        <begin position="102"/>
        <end position="113"/>
    </location>
</feature>
<feature type="compositionally biased region" description="Polar residues" evidence="2">
    <location>
        <begin position="1195"/>
        <end position="1207"/>
    </location>
</feature>
<feature type="compositionally biased region" description="Low complexity" evidence="2">
    <location>
        <begin position="1532"/>
        <end position="1546"/>
    </location>
</feature>
<evidence type="ECO:0000259" key="3">
    <source>
        <dbReference type="PROSITE" id="PS51508"/>
    </source>
</evidence>
<dbReference type="InterPro" id="IPR003107">
    <property type="entry name" value="HAT"/>
</dbReference>
<gene>
    <name evidence="4" type="ORF">M9Y10_000587</name>
</gene>
<feature type="region of interest" description="Disordered" evidence="2">
    <location>
        <begin position="1404"/>
        <end position="1445"/>
    </location>
</feature>
<feature type="region of interest" description="Disordered" evidence="2">
    <location>
        <begin position="68"/>
        <end position="118"/>
    </location>
</feature>
<reference evidence="4 5" key="1">
    <citation type="submission" date="2024-04" db="EMBL/GenBank/DDBJ databases">
        <title>Tritrichomonas musculus Genome.</title>
        <authorList>
            <person name="Alves-Ferreira E."/>
            <person name="Grigg M."/>
            <person name="Lorenzi H."/>
            <person name="Galac M."/>
        </authorList>
    </citation>
    <scope>NUCLEOTIDE SEQUENCE [LARGE SCALE GENOMIC DNA]</scope>
    <source>
        <strain evidence="4 5">EAF2021</strain>
    </source>
</reference>
<name>A0ABR2L4M5_9EUKA</name>
<evidence type="ECO:0000313" key="5">
    <source>
        <dbReference type="Proteomes" id="UP001470230"/>
    </source>
</evidence>
<organism evidence="4 5">
    <name type="scientific">Tritrichomonas musculus</name>
    <dbReference type="NCBI Taxonomy" id="1915356"/>
    <lineage>
        <taxon>Eukaryota</taxon>
        <taxon>Metamonada</taxon>
        <taxon>Parabasalia</taxon>
        <taxon>Tritrichomonadida</taxon>
        <taxon>Tritrichomonadidae</taxon>
        <taxon>Tritrichomonas</taxon>
    </lineage>
</organism>
<dbReference type="Gene3D" id="3.10.20.360">
    <property type="entry name" value="CKK domain"/>
    <property type="match status" value="1"/>
</dbReference>
<feature type="compositionally biased region" description="Polar residues" evidence="2">
    <location>
        <begin position="1646"/>
        <end position="1658"/>
    </location>
</feature>
<feature type="region of interest" description="Disordered" evidence="2">
    <location>
        <begin position="1195"/>
        <end position="1220"/>
    </location>
</feature>
<dbReference type="InterPro" id="IPR014797">
    <property type="entry name" value="CKK_CAMSAP"/>
</dbReference>
<feature type="coiled-coil region" evidence="1">
    <location>
        <begin position="377"/>
        <end position="404"/>
    </location>
</feature>
<keyword evidence="1" id="KW-0175">Coiled coil</keyword>
<dbReference type="Proteomes" id="UP001470230">
    <property type="component" value="Unassembled WGS sequence"/>
</dbReference>
<feature type="compositionally biased region" description="Low complexity" evidence="2">
    <location>
        <begin position="1427"/>
        <end position="1438"/>
    </location>
</feature>
<proteinExistence type="predicted"/>
<feature type="compositionally biased region" description="Basic and acidic residues" evidence="2">
    <location>
        <begin position="1208"/>
        <end position="1220"/>
    </location>
</feature>
<comment type="caution">
    <text evidence="4">The sequence shown here is derived from an EMBL/GenBank/DDBJ whole genome shotgun (WGS) entry which is preliminary data.</text>
</comment>
<evidence type="ECO:0000256" key="1">
    <source>
        <dbReference type="SAM" id="Coils"/>
    </source>
</evidence>
<evidence type="ECO:0000256" key="2">
    <source>
        <dbReference type="SAM" id="MobiDB-lite"/>
    </source>
</evidence>
<feature type="region of interest" description="Disordered" evidence="2">
    <location>
        <begin position="1985"/>
        <end position="2008"/>
    </location>
</feature>
<feature type="region of interest" description="Disordered" evidence="2">
    <location>
        <begin position="212"/>
        <end position="236"/>
    </location>
</feature>
<feature type="compositionally biased region" description="Polar residues" evidence="2">
    <location>
        <begin position="1874"/>
        <end position="1886"/>
    </location>
</feature>
<accession>A0ABR2L4M5</accession>
<feature type="region of interest" description="Disordered" evidence="2">
    <location>
        <begin position="1532"/>
        <end position="1555"/>
    </location>
</feature>
<dbReference type="Pfam" id="PF08683">
    <property type="entry name" value="CAMSAP_CKK"/>
    <property type="match status" value="1"/>
</dbReference>
<feature type="region of interest" description="Disordered" evidence="2">
    <location>
        <begin position="1764"/>
        <end position="1786"/>
    </location>
</feature>
<keyword evidence="5" id="KW-1185">Reference proteome</keyword>
<dbReference type="PROSITE" id="PS51508">
    <property type="entry name" value="CKK"/>
    <property type="match status" value="1"/>
</dbReference>
<dbReference type="SMART" id="SM00386">
    <property type="entry name" value="HAT"/>
    <property type="match status" value="11"/>
</dbReference>